<accession>A0A1F7RH28</accession>
<proteinExistence type="predicted"/>
<dbReference type="AlphaFoldDB" id="A0A1F7RH28"/>
<protein>
    <submittedName>
        <fullName evidence="1">Uncharacterized protein</fullName>
    </submittedName>
</protein>
<sequence>MSDNGWINCSSAHKWGVLYMETKVSDPEKLIFVNVRSQAGTCHVGEISLFKDDLSYDGGKENWGHLLKYGWRVPLGDYIDIMQDQEDGIYLHSWTDLTKASGRGKTRIQQLINCGSLDEIKRDGPAIISSKPLETLVKDIEDITRTGKIKRSENWKFRWDNTNTNSGKEL</sequence>
<reference evidence="1 2" key="1">
    <citation type="journal article" date="2016" name="Nat. Commun.">
        <title>Thousands of microbial genomes shed light on interconnected biogeochemical processes in an aquifer system.</title>
        <authorList>
            <person name="Anantharaman K."/>
            <person name="Brown C.T."/>
            <person name="Hug L.A."/>
            <person name="Sharon I."/>
            <person name="Castelle C.J."/>
            <person name="Probst A.J."/>
            <person name="Thomas B.C."/>
            <person name="Singh A."/>
            <person name="Wilkins M.J."/>
            <person name="Karaoz U."/>
            <person name="Brodie E.L."/>
            <person name="Williams K.H."/>
            <person name="Hubbard S.S."/>
            <person name="Banfield J.F."/>
        </authorList>
    </citation>
    <scope>NUCLEOTIDE SEQUENCE [LARGE SCALE GENOMIC DNA]</scope>
</reference>
<evidence type="ECO:0000313" key="2">
    <source>
        <dbReference type="Proteomes" id="UP000178526"/>
    </source>
</evidence>
<organism evidence="1 2">
    <name type="scientific">Candidatus Schekmanbacteria bacterium GWA2_38_11</name>
    <dbReference type="NCBI Taxonomy" id="1817876"/>
    <lineage>
        <taxon>Bacteria</taxon>
        <taxon>Candidatus Schekmaniibacteriota</taxon>
    </lineage>
</organism>
<dbReference type="EMBL" id="MGDB01000104">
    <property type="protein sequence ID" value="OGL40247.1"/>
    <property type="molecule type" value="Genomic_DNA"/>
</dbReference>
<dbReference type="Proteomes" id="UP000178526">
    <property type="component" value="Unassembled WGS sequence"/>
</dbReference>
<evidence type="ECO:0000313" key="1">
    <source>
        <dbReference type="EMBL" id="OGL40247.1"/>
    </source>
</evidence>
<name>A0A1F7RH28_9BACT</name>
<gene>
    <name evidence="1" type="ORF">A2042_09640</name>
</gene>
<comment type="caution">
    <text evidence="1">The sequence shown here is derived from an EMBL/GenBank/DDBJ whole genome shotgun (WGS) entry which is preliminary data.</text>
</comment>